<sequence>MRHLHPCCYLLLLCGFCALLFRPVQAEEVEILAAGDVILGGGMRDAPLPVLLFSQAARRRIEQADIFLWNCESAGPSSCSKENTYIFHADAFFLPEMAFANGAACTANNHIFDGYEEGALNLMQMLQGAGIAHNGLHMRGRYAPLPLAPHAPVPVYLLTGSPMSQIGSGPHVVTLNYPGLVEWIGRLRQAVPKSLIIVYAHDGVELEPQPTPRQRQWAGLFAAAGADVVLFAHSHCYGPVEILWDSPRKTLVAWSLGNFLFGGNRKWKHHPDVRLLSIRIRPDTGHKDAVWLLGRTTNWEFSFYPARPAERQSSGQ</sequence>
<proteinExistence type="inferred from homology"/>
<evidence type="ECO:0000256" key="2">
    <source>
        <dbReference type="SAM" id="SignalP"/>
    </source>
</evidence>
<feature type="domain" description="Capsule synthesis protein CapA" evidence="3">
    <location>
        <begin position="30"/>
        <end position="263"/>
    </location>
</feature>
<comment type="caution">
    <text evidence="4">The sequence shown here is derived from an EMBL/GenBank/DDBJ whole genome shotgun (WGS) entry which is preliminary data.</text>
</comment>
<dbReference type="PANTHER" id="PTHR33393:SF13">
    <property type="entry name" value="PGA BIOSYNTHESIS PROTEIN CAPA"/>
    <property type="match status" value="1"/>
</dbReference>
<protein>
    <submittedName>
        <fullName evidence="4">CapA family protein</fullName>
    </submittedName>
</protein>
<evidence type="ECO:0000259" key="3">
    <source>
        <dbReference type="SMART" id="SM00854"/>
    </source>
</evidence>
<feature type="signal peptide" evidence="2">
    <location>
        <begin position="1"/>
        <end position="26"/>
    </location>
</feature>
<dbReference type="InterPro" id="IPR029052">
    <property type="entry name" value="Metallo-depent_PP-like"/>
</dbReference>
<dbReference type="PANTHER" id="PTHR33393">
    <property type="entry name" value="POLYGLUTAMINE SYNTHESIS ACCESSORY PROTEIN RV0574C-RELATED"/>
    <property type="match status" value="1"/>
</dbReference>
<dbReference type="AlphaFoldDB" id="A0A9D2HML9"/>
<dbReference type="Proteomes" id="UP000823821">
    <property type="component" value="Unassembled WGS sequence"/>
</dbReference>
<gene>
    <name evidence="4" type="ORF">H9784_09090</name>
</gene>
<accession>A0A9D2HML9</accession>
<dbReference type="EMBL" id="DWZD01000047">
    <property type="protein sequence ID" value="HJA79700.1"/>
    <property type="molecule type" value="Genomic_DNA"/>
</dbReference>
<evidence type="ECO:0000313" key="4">
    <source>
        <dbReference type="EMBL" id="HJA79700.1"/>
    </source>
</evidence>
<reference evidence="4" key="1">
    <citation type="journal article" date="2021" name="PeerJ">
        <title>Extensive microbial diversity within the chicken gut microbiome revealed by metagenomics and culture.</title>
        <authorList>
            <person name="Gilroy R."/>
            <person name="Ravi A."/>
            <person name="Getino M."/>
            <person name="Pursley I."/>
            <person name="Horton D.L."/>
            <person name="Alikhan N.F."/>
            <person name="Baker D."/>
            <person name="Gharbi K."/>
            <person name="Hall N."/>
            <person name="Watson M."/>
            <person name="Adriaenssens E.M."/>
            <person name="Foster-Nyarko E."/>
            <person name="Jarju S."/>
            <person name="Secka A."/>
            <person name="Antonio M."/>
            <person name="Oren A."/>
            <person name="Chaudhuri R.R."/>
            <person name="La Ragione R."/>
            <person name="Hildebrand F."/>
            <person name="Pallen M.J."/>
        </authorList>
    </citation>
    <scope>NUCLEOTIDE SEQUENCE</scope>
    <source>
        <strain evidence="4">5032</strain>
    </source>
</reference>
<keyword evidence="2" id="KW-0732">Signal</keyword>
<evidence type="ECO:0000256" key="1">
    <source>
        <dbReference type="ARBA" id="ARBA00005662"/>
    </source>
</evidence>
<dbReference type="SUPFAM" id="SSF56300">
    <property type="entry name" value="Metallo-dependent phosphatases"/>
    <property type="match status" value="1"/>
</dbReference>
<name>A0A9D2HML9_9BACT</name>
<evidence type="ECO:0000313" key="5">
    <source>
        <dbReference type="Proteomes" id="UP000823821"/>
    </source>
</evidence>
<reference evidence="4" key="2">
    <citation type="submission" date="2021-04" db="EMBL/GenBank/DDBJ databases">
        <authorList>
            <person name="Gilroy R."/>
        </authorList>
    </citation>
    <scope>NUCLEOTIDE SEQUENCE</scope>
    <source>
        <strain evidence="4">5032</strain>
    </source>
</reference>
<organism evidence="4 5">
    <name type="scientific">Candidatus Desulfovibrio intestinavium</name>
    <dbReference type="NCBI Taxonomy" id="2838534"/>
    <lineage>
        <taxon>Bacteria</taxon>
        <taxon>Pseudomonadati</taxon>
        <taxon>Thermodesulfobacteriota</taxon>
        <taxon>Desulfovibrionia</taxon>
        <taxon>Desulfovibrionales</taxon>
        <taxon>Desulfovibrionaceae</taxon>
        <taxon>Desulfovibrio</taxon>
    </lineage>
</organism>
<dbReference type="InterPro" id="IPR052169">
    <property type="entry name" value="CW_Biosynth-Accessory"/>
</dbReference>
<dbReference type="SMART" id="SM00854">
    <property type="entry name" value="PGA_cap"/>
    <property type="match status" value="1"/>
</dbReference>
<dbReference type="InterPro" id="IPR019079">
    <property type="entry name" value="Capsule_synth_CapA"/>
</dbReference>
<feature type="chain" id="PRO_5039637365" evidence="2">
    <location>
        <begin position="27"/>
        <end position="316"/>
    </location>
</feature>
<dbReference type="Pfam" id="PF09587">
    <property type="entry name" value="PGA_cap"/>
    <property type="match status" value="1"/>
</dbReference>
<comment type="similarity">
    <text evidence="1">Belongs to the CapA family.</text>
</comment>